<dbReference type="PANTHER" id="PTHR42899:SF1">
    <property type="entry name" value="SPERMATOGENESIS-ASSOCIATED PROTEIN 20"/>
    <property type="match status" value="1"/>
</dbReference>
<dbReference type="InterPro" id="IPR008928">
    <property type="entry name" value="6-hairpin_glycosidase_sf"/>
</dbReference>
<evidence type="ECO:0000313" key="2">
    <source>
        <dbReference type="EMBL" id="VVM06905.1"/>
    </source>
</evidence>
<evidence type="ECO:0000313" key="3">
    <source>
        <dbReference type="Proteomes" id="UP000381693"/>
    </source>
</evidence>
<dbReference type="GO" id="GO:0005975">
    <property type="term" value="P:carbohydrate metabolic process"/>
    <property type="evidence" value="ECO:0007669"/>
    <property type="project" value="InterPro"/>
</dbReference>
<dbReference type="EMBL" id="CABFUZ020000135">
    <property type="protein sequence ID" value="VVM06905.1"/>
    <property type="molecule type" value="Genomic_DNA"/>
</dbReference>
<dbReference type="AlphaFoldDB" id="A0A5E6MBU6"/>
<organism evidence="2 3">
    <name type="scientific">Methylacidimicrobium cyclopophantes</name>
    <dbReference type="NCBI Taxonomy" id="1041766"/>
    <lineage>
        <taxon>Bacteria</taxon>
        <taxon>Pseudomonadati</taxon>
        <taxon>Verrucomicrobiota</taxon>
        <taxon>Methylacidimicrobium</taxon>
    </lineage>
</organism>
<name>A0A5E6MBU6_9BACT</name>
<protein>
    <recommendedName>
        <fullName evidence="1">Spermatogenesis-associated protein 20-like TRX domain-containing protein</fullName>
    </recommendedName>
</protein>
<dbReference type="CDD" id="cd02955">
    <property type="entry name" value="SSP411"/>
    <property type="match status" value="1"/>
</dbReference>
<dbReference type="InterPro" id="IPR004879">
    <property type="entry name" value="Ssp411-like_TRX"/>
</dbReference>
<proteinExistence type="predicted"/>
<dbReference type="Pfam" id="PF03190">
    <property type="entry name" value="Thioredox_DsbH"/>
    <property type="match status" value="1"/>
</dbReference>
<dbReference type="OrthoDB" id="9762614at2"/>
<accession>A0A5E6MBU6</accession>
<reference evidence="2" key="1">
    <citation type="submission" date="2019-09" db="EMBL/GenBank/DDBJ databases">
        <authorList>
            <person name="Cremers G."/>
        </authorList>
    </citation>
    <scope>NUCLEOTIDE SEQUENCE [LARGE SCALE GENOMIC DNA]</scope>
    <source>
        <strain evidence="2">3B</strain>
    </source>
</reference>
<dbReference type="Proteomes" id="UP000381693">
    <property type="component" value="Unassembled WGS sequence"/>
</dbReference>
<dbReference type="Gene3D" id="1.50.10.10">
    <property type="match status" value="1"/>
</dbReference>
<dbReference type="PIRSF" id="PIRSF006402">
    <property type="entry name" value="UCP006402_thioredoxin"/>
    <property type="match status" value="1"/>
</dbReference>
<evidence type="ECO:0000259" key="1">
    <source>
        <dbReference type="Pfam" id="PF03190"/>
    </source>
</evidence>
<dbReference type="InterPro" id="IPR012341">
    <property type="entry name" value="6hp_glycosidase-like_sf"/>
</dbReference>
<dbReference type="SUPFAM" id="SSF48208">
    <property type="entry name" value="Six-hairpin glycosidases"/>
    <property type="match status" value="1"/>
</dbReference>
<dbReference type="InterPro" id="IPR024705">
    <property type="entry name" value="Ssp411"/>
</dbReference>
<dbReference type="SUPFAM" id="SSF52833">
    <property type="entry name" value="Thioredoxin-like"/>
    <property type="match status" value="1"/>
</dbReference>
<dbReference type="RefSeq" id="WP_142525341.1">
    <property type="nucleotide sequence ID" value="NZ_CABFUZ020000135.1"/>
</dbReference>
<dbReference type="PANTHER" id="PTHR42899">
    <property type="entry name" value="SPERMATOGENESIS-ASSOCIATED PROTEIN 20"/>
    <property type="match status" value="1"/>
</dbReference>
<comment type="caution">
    <text evidence="2">The sequence shown here is derived from an EMBL/GenBank/DDBJ whole genome shotgun (WGS) entry which is preliminary data.</text>
</comment>
<gene>
    <name evidence="2" type="ORF">MAMC_01329</name>
</gene>
<feature type="domain" description="Spermatogenesis-associated protein 20-like TRX" evidence="1">
    <location>
        <begin position="2"/>
        <end position="162"/>
    </location>
</feature>
<dbReference type="InterPro" id="IPR036249">
    <property type="entry name" value="Thioredoxin-like_sf"/>
</dbReference>
<sequence length="707" mass="79046">MSRLADAKSPYLRQHAANPVDWYPWGSEAFAKAKAEGKPIFLSIGYATCHWCHVMAHESFEDAEVAERLNRDFVPVKVDREERPDVDQAYMAFVQATTGQGGWPMSVWLTPDLKPFYGGTYFPKNDRWGLPGFLSVLDRIAEIWKRGREELSLRGEEIVGRLRDVLAGGPAGRVDGDRAVERAFEEFSRAFDSEWGGFGPKPKFPRPAALHFLLRYGLRNRARSQGEGALAMVRKTLEAMARGGIRDRIGGGFHRYSVDRFWRVPHFEKMLYDQAQLALVYLESFCCIGEKRFESIVREILDYLLRDLELPGGGFVSAEDADSLPPDGGRAQEGAFYLWTERELAELLEPAEFALVVDLWGVRPEGNIPPEGDPHHELVGRNILFEETPIEEIAARRGLSAEEAERIRQAAVGKLALARNRRPRPAKDDKVVLGWNALAASALARAGLLLGEERYRDAAERTMGFLLSNLFEPATGRLFRLHRDGRGEVEAFAGDYAMLVQALLDLFELTQEAQWVERAISFQDRMEALFRDPESGGYWTSGERASVLPFRMREEYDGAEPAPISLAAANLLRLSALLPEERWPGRVDALFQAEAALLAHQVTGLPQLLAAYLDSTGSPVSVAVVGTRADPRGRALLAAGASSLCSRRLLLWIEPGRRFPFLGEREAFYRSLPPREDGPVAYLCQSFSCSEPISDPETLRRRLLAAA</sequence>
<dbReference type="Gene3D" id="3.40.30.10">
    <property type="entry name" value="Glutaredoxin"/>
    <property type="match status" value="1"/>
</dbReference>
<keyword evidence="3" id="KW-1185">Reference proteome</keyword>